<dbReference type="OrthoDB" id="654211at2759"/>
<organism evidence="2 3">
    <name type="scientific">Cladophialophora immunda</name>
    <dbReference type="NCBI Taxonomy" id="569365"/>
    <lineage>
        <taxon>Eukaryota</taxon>
        <taxon>Fungi</taxon>
        <taxon>Dikarya</taxon>
        <taxon>Ascomycota</taxon>
        <taxon>Pezizomycotina</taxon>
        <taxon>Eurotiomycetes</taxon>
        <taxon>Chaetothyriomycetidae</taxon>
        <taxon>Chaetothyriales</taxon>
        <taxon>Herpotrichiellaceae</taxon>
        <taxon>Cladophialophora</taxon>
    </lineage>
</organism>
<keyword evidence="3" id="KW-1185">Reference proteome</keyword>
<feature type="region of interest" description="Disordered" evidence="1">
    <location>
        <begin position="345"/>
        <end position="413"/>
    </location>
</feature>
<protein>
    <submittedName>
        <fullName evidence="2">Uncharacterized protein</fullName>
    </submittedName>
</protein>
<name>A0A0D1ZQ78_9EURO</name>
<dbReference type="Proteomes" id="UP000054466">
    <property type="component" value="Unassembled WGS sequence"/>
</dbReference>
<gene>
    <name evidence="2" type="ORF">PV07_05930</name>
</gene>
<feature type="region of interest" description="Disordered" evidence="1">
    <location>
        <begin position="298"/>
        <end position="323"/>
    </location>
</feature>
<dbReference type="AlphaFoldDB" id="A0A0D1ZQ78"/>
<dbReference type="EMBL" id="KN847042">
    <property type="protein sequence ID" value="KIW30166.1"/>
    <property type="molecule type" value="Genomic_DNA"/>
</dbReference>
<proteinExistence type="predicted"/>
<evidence type="ECO:0000256" key="1">
    <source>
        <dbReference type="SAM" id="MobiDB-lite"/>
    </source>
</evidence>
<feature type="compositionally biased region" description="Low complexity" evidence="1">
    <location>
        <begin position="386"/>
        <end position="409"/>
    </location>
</feature>
<dbReference type="HOGENOM" id="CLU_605499_0_0_1"/>
<reference evidence="2 3" key="1">
    <citation type="submission" date="2015-01" db="EMBL/GenBank/DDBJ databases">
        <title>The Genome Sequence of Cladophialophora immunda CBS83496.</title>
        <authorList>
            <consortium name="The Broad Institute Genomics Platform"/>
            <person name="Cuomo C."/>
            <person name="de Hoog S."/>
            <person name="Gorbushina A."/>
            <person name="Stielow B."/>
            <person name="Teixiera M."/>
            <person name="Abouelleil A."/>
            <person name="Chapman S.B."/>
            <person name="Priest M."/>
            <person name="Young S.K."/>
            <person name="Wortman J."/>
            <person name="Nusbaum C."/>
            <person name="Birren B."/>
        </authorList>
    </citation>
    <scope>NUCLEOTIDE SEQUENCE [LARGE SCALE GENOMIC DNA]</scope>
    <source>
        <strain evidence="2 3">CBS 83496</strain>
    </source>
</reference>
<evidence type="ECO:0000313" key="2">
    <source>
        <dbReference type="EMBL" id="KIW30166.1"/>
    </source>
</evidence>
<sequence>MITALEDPQLPIPAIVKLQTRVILSLLQKRKRKGGISELPVELLEEWCQCVDQLVCGDTSKLNEVEERSCKIEACLSPRSVENIGCPRGCRVSFGSWDAWKRHQKAQHREGGVKWTCDQCPELVFYDARQVSKHKDTNKTHRTSEQPSGVCNYGCGLCELEEPIAEFENWFEHVKGHVERGDKIKGWDYSLEMTTLMKSQYLEDALPQQPIPLTQFDLKVNERTEELRHDIQCIAGEGGVANLVERIEALVSPPKRGHPAMPTPAFDELPSTRQFSDVPGGNGIEGLEEIHISAASGQSNFSPADLHRHGRASGPHDHPTAIHDQATGQYDQFGSSLRPLMWTKRSLPSQDNPLGHDETYPKKQRHDHQNCPPLQERPKQSQDPPSLELTENSGSSNSTSLSTNLPLNGWSDSFPNQGDHTDLIEFDELFDYEQYSHDCENGGLKIGHPGHF</sequence>
<dbReference type="GeneID" id="27345124"/>
<dbReference type="RefSeq" id="XP_016250382.1">
    <property type="nucleotide sequence ID" value="XM_016392863.1"/>
</dbReference>
<evidence type="ECO:0000313" key="3">
    <source>
        <dbReference type="Proteomes" id="UP000054466"/>
    </source>
</evidence>
<accession>A0A0D1ZQ78</accession>
<dbReference type="VEuPathDB" id="FungiDB:PV07_05930"/>